<keyword evidence="3" id="KW-1185">Reference proteome</keyword>
<dbReference type="STRING" id="49451.A0A314LAE8"/>
<feature type="region of interest" description="Disordered" evidence="1">
    <location>
        <begin position="258"/>
        <end position="279"/>
    </location>
</feature>
<feature type="region of interest" description="Disordered" evidence="1">
    <location>
        <begin position="394"/>
        <end position="427"/>
    </location>
</feature>
<feature type="compositionally biased region" description="Low complexity" evidence="1">
    <location>
        <begin position="28"/>
        <end position="40"/>
    </location>
</feature>
<feature type="compositionally biased region" description="Basic and acidic residues" evidence="1">
    <location>
        <begin position="360"/>
        <end position="374"/>
    </location>
</feature>
<dbReference type="AlphaFoldDB" id="A0A314LAE8"/>
<dbReference type="InterPro" id="IPR053342">
    <property type="entry name" value="Exosome_cofactor/PTGS_suppr"/>
</dbReference>
<dbReference type="PANTHER" id="PTHR37260">
    <property type="entry name" value="PHOSPHORELAY PROTEIN"/>
    <property type="match status" value="1"/>
</dbReference>
<reference evidence="2" key="1">
    <citation type="submission" date="2016-11" db="EMBL/GenBank/DDBJ databases">
        <title>The genome of Nicotiana attenuata.</title>
        <authorList>
            <person name="Xu S."/>
            <person name="Brockmoeller T."/>
            <person name="Gaquerel E."/>
            <person name="Navarro A."/>
            <person name="Kuhl H."/>
            <person name="Gase K."/>
            <person name="Ling Z."/>
            <person name="Zhou W."/>
            <person name="Kreitzer C."/>
            <person name="Stanke M."/>
            <person name="Tang H."/>
            <person name="Lyons E."/>
            <person name="Pandey P."/>
            <person name="Pandey S.P."/>
            <person name="Timmermann B."/>
            <person name="Baldwin I.T."/>
        </authorList>
    </citation>
    <scope>NUCLEOTIDE SEQUENCE [LARGE SCALE GENOMIC DNA]</scope>
    <source>
        <strain evidence="2">UT</strain>
    </source>
</reference>
<dbReference type="OrthoDB" id="685075at2759"/>
<feature type="compositionally biased region" description="Polar residues" evidence="1">
    <location>
        <begin position="335"/>
        <end position="353"/>
    </location>
</feature>
<comment type="caution">
    <text evidence="2">The sequence shown here is derived from an EMBL/GenBank/DDBJ whole genome shotgun (WGS) entry which is preliminary data.</text>
</comment>
<feature type="compositionally biased region" description="Basic and acidic residues" evidence="1">
    <location>
        <begin position="41"/>
        <end position="55"/>
    </location>
</feature>
<sequence length="439" mass="46959">MDAKALAKSKRAHSLHLNKKHNPHHASKGSSAAGSGTSTTGDKKPVGKQVKEKPKSKLPSNWDRYEEEYASDSETAPQEAANKASDVVVPKSNGADYAYLLSEAQAQAQFQYSSESIPLYDDRLDDFYQGFGALLSVKGQSKLSWIAEDNFAMEDKAPPPTKASFLSLDLHALSEQLERASLSERLFIEPDLLPLEPCTEASQAAAEEKRQGGLSSSKSSTAEKVSNSLTCTSVYEGNKNRHQHSEFSHLGITTSCSWHPTSADEPSNPLSAYGDEAGKSEGAGINDSLLCASELNTSSVAKKPSAFKATAAEAELDMLLDSVTEIEIFESTNAIDQSSPSCSVAQAGTSTPLSEGTSSRSEDSSQPKRDHDLAKPAISDLSLDGSLDDLLRETSTVTNKNDGLPSNEVNSTADHTPSASQPVSKSKIMADFDSWFDTL</sequence>
<feature type="region of interest" description="Disordered" evidence="1">
    <location>
        <begin position="1"/>
        <end position="87"/>
    </location>
</feature>
<protein>
    <submittedName>
        <fullName evidence="2">Uncharacterized protein</fullName>
    </submittedName>
</protein>
<feature type="region of interest" description="Disordered" evidence="1">
    <location>
        <begin position="335"/>
        <end position="379"/>
    </location>
</feature>
<proteinExistence type="predicted"/>
<name>A0A314LAE8_NICAT</name>
<dbReference type="Gramene" id="OIT38097">
    <property type="protein sequence ID" value="OIT38097"/>
    <property type="gene ID" value="A4A49_31853"/>
</dbReference>
<organism evidence="2 3">
    <name type="scientific">Nicotiana attenuata</name>
    <name type="common">Coyote tobacco</name>
    <dbReference type="NCBI Taxonomy" id="49451"/>
    <lineage>
        <taxon>Eukaryota</taxon>
        <taxon>Viridiplantae</taxon>
        <taxon>Streptophyta</taxon>
        <taxon>Embryophyta</taxon>
        <taxon>Tracheophyta</taxon>
        <taxon>Spermatophyta</taxon>
        <taxon>Magnoliopsida</taxon>
        <taxon>eudicotyledons</taxon>
        <taxon>Gunneridae</taxon>
        <taxon>Pentapetalae</taxon>
        <taxon>asterids</taxon>
        <taxon>lamiids</taxon>
        <taxon>Solanales</taxon>
        <taxon>Solanaceae</taxon>
        <taxon>Nicotianoideae</taxon>
        <taxon>Nicotianeae</taxon>
        <taxon>Nicotiana</taxon>
    </lineage>
</organism>
<dbReference type="KEGG" id="nau:109239878"/>
<dbReference type="Proteomes" id="UP000187609">
    <property type="component" value="Unassembled WGS sequence"/>
</dbReference>
<dbReference type="EMBL" id="MJEQ01000238">
    <property type="protein sequence ID" value="OIT38097.1"/>
    <property type="molecule type" value="Genomic_DNA"/>
</dbReference>
<feature type="compositionally biased region" description="Polar residues" evidence="1">
    <location>
        <begin position="407"/>
        <end position="424"/>
    </location>
</feature>
<evidence type="ECO:0000313" key="2">
    <source>
        <dbReference type="EMBL" id="OIT38097.1"/>
    </source>
</evidence>
<feature type="compositionally biased region" description="Basic residues" evidence="1">
    <location>
        <begin position="7"/>
        <end position="27"/>
    </location>
</feature>
<accession>A0A314LAE8</accession>
<feature type="region of interest" description="Disordered" evidence="1">
    <location>
        <begin position="201"/>
        <end position="221"/>
    </location>
</feature>
<dbReference type="PANTHER" id="PTHR37260:SF2">
    <property type="entry name" value="PROTEIN ECERIFERUM 16"/>
    <property type="match status" value="1"/>
</dbReference>
<evidence type="ECO:0000313" key="3">
    <source>
        <dbReference type="Proteomes" id="UP000187609"/>
    </source>
</evidence>
<feature type="compositionally biased region" description="Polar residues" evidence="1">
    <location>
        <begin position="258"/>
        <end position="270"/>
    </location>
</feature>
<evidence type="ECO:0000256" key="1">
    <source>
        <dbReference type="SAM" id="MobiDB-lite"/>
    </source>
</evidence>
<gene>
    <name evidence="2" type="ORF">A4A49_31853</name>
</gene>